<feature type="transmembrane region" description="Helical" evidence="1">
    <location>
        <begin position="12"/>
        <end position="31"/>
    </location>
</feature>
<dbReference type="InterPro" id="IPR018705">
    <property type="entry name" value="DUF2134_membrane"/>
</dbReference>
<accession>A0AA41DDH5</accession>
<evidence type="ECO:0000256" key="1">
    <source>
        <dbReference type="SAM" id="Phobius"/>
    </source>
</evidence>
<dbReference type="Pfam" id="PF09977">
    <property type="entry name" value="Tad_C"/>
    <property type="match status" value="1"/>
</dbReference>
<reference evidence="5" key="2">
    <citation type="submission" date="2021-01" db="EMBL/GenBank/DDBJ databases">
        <title>Genome Sequencing of Type Strains.</title>
        <authorList>
            <person name="Lemaire J.F."/>
            <person name="Inderbitzin P."/>
            <person name="Collins S.B."/>
            <person name="Wespe N."/>
            <person name="Knight-Connoni V."/>
        </authorList>
    </citation>
    <scope>NUCLEOTIDE SEQUENCE</scope>
    <source>
        <strain evidence="5">DSM 14562</strain>
    </source>
</reference>
<gene>
    <name evidence="4" type="ORF">GGQ89_000559</name>
    <name evidence="5" type="ORF">JYA60_17585</name>
</gene>
<proteinExistence type="predicted"/>
<comment type="caution">
    <text evidence="5">The sequence shown here is derived from an EMBL/GenBank/DDBJ whole genome shotgun (WGS) entry which is preliminary data.</text>
</comment>
<evidence type="ECO:0000259" key="3">
    <source>
        <dbReference type="Pfam" id="PF13400"/>
    </source>
</evidence>
<dbReference type="Proteomes" id="UP000584663">
    <property type="component" value="Unassembled WGS sequence"/>
</dbReference>
<evidence type="ECO:0000259" key="2">
    <source>
        <dbReference type="Pfam" id="PF09977"/>
    </source>
</evidence>
<name>A0AA41DDH5_9SPHN</name>
<dbReference type="EMBL" id="JAFHKU010000133">
    <property type="protein sequence ID" value="MBN3560039.1"/>
    <property type="molecule type" value="Genomic_DNA"/>
</dbReference>
<keyword evidence="1" id="KW-1133">Transmembrane helix</keyword>
<dbReference type="Pfam" id="PF13400">
    <property type="entry name" value="Tad"/>
    <property type="match status" value="1"/>
</dbReference>
<dbReference type="EMBL" id="JACHNX010000001">
    <property type="protein sequence ID" value="MBB4608371.1"/>
    <property type="molecule type" value="Genomic_DNA"/>
</dbReference>
<dbReference type="Proteomes" id="UP000704529">
    <property type="component" value="Unassembled WGS sequence"/>
</dbReference>
<keyword evidence="6" id="KW-1185">Reference proteome</keyword>
<feature type="domain" description="DUF2134" evidence="2">
    <location>
        <begin position="57"/>
        <end position="138"/>
    </location>
</feature>
<evidence type="ECO:0000313" key="7">
    <source>
        <dbReference type="Proteomes" id="UP000704529"/>
    </source>
</evidence>
<dbReference type="AlphaFoldDB" id="A0AA41DDH5"/>
<feature type="domain" description="Putative Flp pilus-assembly TadG-like N-terminal" evidence="3">
    <location>
        <begin position="10"/>
        <end position="56"/>
    </location>
</feature>
<protein>
    <submittedName>
        <fullName evidence="4">Membrane protein</fullName>
    </submittedName>
</protein>
<evidence type="ECO:0000313" key="5">
    <source>
        <dbReference type="EMBL" id="MBN3560039.1"/>
    </source>
</evidence>
<sequence length="534" mass="55701">MRRLCGDRRGAVSILTAIMTMALIGFSALGIDIGMLTLSQRRLQGIADEAALAAASSSPDRREEAIRRLLAANGLSDVTSTITPGRYRADAAIVPQDRFVPGADAGALRVVLSRPVPLFFGQVLTGRNTAPVSARAVARRIDMAAFSLGTRLVNVSGGLPGALLNGLAGSDLSLSIGDYQALVGAQVDLLPMIQGLGTKIGLTGASFDTILAADVTLPQLLSAMADATGKPDAAGILRRMALRVPGSKVPLTRLIDLGPLTNTARVPSRNLIEVDAYAMLRESLSVANGQRQVALNPGGSIKGLLSTRILVAIGERPASTPWLAVAQDGSTIVRTAQQRFLIDSEVGVPLLANIRLPIFVETAAAQARLNSVSCTGPVQTVTIDALPSPGTLAIAQVDQSRFDDMSRSPITGQTVLLQLLLARVWGYARLDLASDSAWQQVRFDQNDISQRTTRTVTANSAVSGIAASLIQHVTLRLEGFDLSGLTGIVGAALTPVAPILDTLIGDLSELLGLRVGQADVTVNGVRCGAATLVA</sequence>
<dbReference type="InterPro" id="IPR028087">
    <property type="entry name" value="Tad_N"/>
</dbReference>
<dbReference type="RefSeq" id="WP_184103864.1">
    <property type="nucleotide sequence ID" value="NZ_JACHNX010000001.1"/>
</dbReference>
<reference evidence="4 6" key="1">
    <citation type="submission" date="2020-08" db="EMBL/GenBank/DDBJ databases">
        <title>Genomic Encyclopedia of Type Strains, Phase IV (KMG-IV): sequencing the most valuable type-strain genomes for metagenomic binning, comparative biology and taxonomic classification.</title>
        <authorList>
            <person name="Goeker M."/>
        </authorList>
    </citation>
    <scope>NUCLEOTIDE SEQUENCE [LARGE SCALE GENOMIC DNA]</scope>
    <source>
        <strain evidence="4 6">DSM 14562</strain>
    </source>
</reference>
<keyword evidence="1" id="KW-0472">Membrane</keyword>
<keyword evidence="1" id="KW-0812">Transmembrane</keyword>
<organism evidence="5 7">
    <name type="scientific">Sphingomonas yabuuchiae</name>
    <dbReference type="NCBI Taxonomy" id="172044"/>
    <lineage>
        <taxon>Bacteria</taxon>
        <taxon>Pseudomonadati</taxon>
        <taxon>Pseudomonadota</taxon>
        <taxon>Alphaproteobacteria</taxon>
        <taxon>Sphingomonadales</taxon>
        <taxon>Sphingomonadaceae</taxon>
        <taxon>Sphingomonas</taxon>
    </lineage>
</organism>
<evidence type="ECO:0000313" key="6">
    <source>
        <dbReference type="Proteomes" id="UP000584663"/>
    </source>
</evidence>
<evidence type="ECO:0000313" key="4">
    <source>
        <dbReference type="EMBL" id="MBB4608371.1"/>
    </source>
</evidence>